<evidence type="ECO:0000256" key="1">
    <source>
        <dbReference type="ARBA" id="ARBA00004477"/>
    </source>
</evidence>
<comment type="similarity">
    <text evidence="2">Belongs to the jagunal family.</text>
</comment>
<evidence type="ECO:0000256" key="6">
    <source>
        <dbReference type="ARBA" id="ARBA00023136"/>
    </source>
</evidence>
<evidence type="ECO:0000313" key="9">
    <source>
        <dbReference type="Proteomes" id="UP001605036"/>
    </source>
</evidence>
<dbReference type="Pfam" id="PF07086">
    <property type="entry name" value="Jagunal"/>
    <property type="match status" value="1"/>
</dbReference>
<evidence type="ECO:0000313" key="8">
    <source>
        <dbReference type="EMBL" id="KAL2634588.1"/>
    </source>
</evidence>
<keyword evidence="3 7" id="KW-0812">Transmembrane</keyword>
<comment type="subcellular location">
    <subcellularLocation>
        <location evidence="1">Endoplasmic reticulum membrane</location>
        <topology evidence="1">Multi-pass membrane protein</topology>
    </subcellularLocation>
</comment>
<protein>
    <submittedName>
        <fullName evidence="8">Uncharacterized protein</fullName>
    </submittedName>
</protein>
<keyword evidence="4" id="KW-0256">Endoplasmic reticulum</keyword>
<proteinExistence type="inferred from homology"/>
<dbReference type="PANTHER" id="PTHR20955:SF1">
    <property type="entry name" value="PROTEIN JAGUNAL HOMOLOG 1"/>
    <property type="match status" value="1"/>
</dbReference>
<dbReference type="EMBL" id="JBHFFA010000003">
    <property type="protein sequence ID" value="KAL2634588.1"/>
    <property type="molecule type" value="Genomic_DNA"/>
</dbReference>
<keyword evidence="9" id="KW-1185">Reference proteome</keyword>
<evidence type="ECO:0000256" key="4">
    <source>
        <dbReference type="ARBA" id="ARBA00022824"/>
    </source>
</evidence>
<feature type="transmembrane region" description="Helical" evidence="7">
    <location>
        <begin position="68"/>
        <end position="88"/>
    </location>
</feature>
<keyword evidence="5 7" id="KW-1133">Transmembrane helix</keyword>
<dbReference type="Proteomes" id="UP001605036">
    <property type="component" value="Unassembled WGS sequence"/>
</dbReference>
<evidence type="ECO:0000256" key="5">
    <source>
        <dbReference type="ARBA" id="ARBA00022989"/>
    </source>
</evidence>
<dbReference type="GO" id="GO:0005789">
    <property type="term" value="C:endoplasmic reticulum membrane"/>
    <property type="evidence" value="ECO:0007669"/>
    <property type="project" value="UniProtKB-SubCell"/>
</dbReference>
<dbReference type="InterPro" id="IPR009787">
    <property type="entry name" value="Jagunal"/>
</dbReference>
<comment type="caution">
    <text evidence="8">The sequence shown here is derived from an EMBL/GenBank/DDBJ whole genome shotgun (WGS) entry which is preliminary data.</text>
</comment>
<sequence length="177" mass="19022">MNRGGGPRPEGSDGSDFSYRMTVEDRYKKAAKGKLLLRKFLNAQTGFQLLKALMLMAAAVTGNRPVKNLEVAGCVFGVTAVVVGTLGLKQGAARLLKVYIFFMGLAVGLNLVPLVTGVFYEKMLNLIEHKSSRDYVKLALLGLEGVQDVLGTVVNLMGLSIAAALIGHMSPPKKREL</sequence>
<feature type="transmembrane region" description="Helical" evidence="7">
    <location>
        <begin position="100"/>
        <end position="120"/>
    </location>
</feature>
<evidence type="ECO:0000256" key="3">
    <source>
        <dbReference type="ARBA" id="ARBA00022692"/>
    </source>
</evidence>
<organism evidence="8 9">
    <name type="scientific">Riccia fluitans</name>
    <dbReference type="NCBI Taxonomy" id="41844"/>
    <lineage>
        <taxon>Eukaryota</taxon>
        <taxon>Viridiplantae</taxon>
        <taxon>Streptophyta</taxon>
        <taxon>Embryophyta</taxon>
        <taxon>Marchantiophyta</taxon>
        <taxon>Marchantiopsida</taxon>
        <taxon>Marchantiidae</taxon>
        <taxon>Marchantiales</taxon>
        <taxon>Ricciaceae</taxon>
        <taxon>Riccia</taxon>
    </lineage>
</organism>
<name>A0ABD1YV76_9MARC</name>
<dbReference type="PANTHER" id="PTHR20955">
    <property type="entry name" value="PROTEIN JAGUNAL HOMOLOG 1"/>
    <property type="match status" value="1"/>
</dbReference>
<dbReference type="AlphaFoldDB" id="A0ABD1YV76"/>
<evidence type="ECO:0000256" key="7">
    <source>
        <dbReference type="SAM" id="Phobius"/>
    </source>
</evidence>
<accession>A0ABD1YV76</accession>
<gene>
    <name evidence="8" type="ORF">R1flu_006067</name>
</gene>
<keyword evidence="6 7" id="KW-0472">Membrane</keyword>
<evidence type="ECO:0000256" key="2">
    <source>
        <dbReference type="ARBA" id="ARBA00008462"/>
    </source>
</evidence>
<reference evidence="8 9" key="1">
    <citation type="submission" date="2024-09" db="EMBL/GenBank/DDBJ databases">
        <title>Chromosome-scale assembly of Riccia fluitans.</title>
        <authorList>
            <person name="Paukszto L."/>
            <person name="Sawicki J."/>
            <person name="Karawczyk K."/>
            <person name="Piernik-Szablinska J."/>
            <person name="Szczecinska M."/>
            <person name="Mazdziarz M."/>
        </authorList>
    </citation>
    <scope>NUCLEOTIDE SEQUENCE [LARGE SCALE GENOMIC DNA]</scope>
    <source>
        <strain evidence="8">Rf_01</strain>
        <tissue evidence="8">Aerial parts of the thallus</tissue>
    </source>
</reference>